<keyword evidence="2" id="KW-1133">Transmembrane helix</keyword>
<keyword evidence="4" id="KW-1185">Reference proteome</keyword>
<name>A0ABR4JX07_9EURO</name>
<keyword evidence="2" id="KW-0472">Membrane</keyword>
<sequence>MPSYPWLVLSHWEPFRVDALGLITLLGAEDVDTWVGRLVPSRWMEYMPLLAMYVIAGDRFRRKTPSFLLYNITKGIHTTDCAAWFTRWIQCQNFETTRCIVYWEARETPRSQTVDHLCAAGVSLCFTGLLLVMTVLSRDMYGVANAVAIIVSILARAHILRENRTTIDNSIPGFEPGLEADKLIVITPDSTVITMFVPGAAIVPAFIQNPEPNRLFLYKVVRWINWLAFGVHVITLGMASLATQIYTVGLVLASSILICLGFGCADMARARGVKIDLGDTSAYTCWIGSHLKATVFEWPSHFEFCKEASGAWKFRDENNPCHPDKRTKRRIDLYAWLDLSQEEEDSLAKWDLLPHRRGNNTNWDDEFRAKKALVRARGADLWDVKQTVAQGLRMERAKSSLGTFNEKSLSSAAWKGLPLPLYHTPETSRFDGFKKWLRGGQARPGVRLNTLKPGQGITKPDPGPPLMAPLRNKTATSQVGTCTESSTPGSATN</sequence>
<proteinExistence type="predicted"/>
<feature type="transmembrane region" description="Helical" evidence="2">
    <location>
        <begin position="116"/>
        <end position="136"/>
    </location>
</feature>
<dbReference type="Proteomes" id="UP001610446">
    <property type="component" value="Unassembled WGS sequence"/>
</dbReference>
<feature type="transmembrane region" description="Helical" evidence="2">
    <location>
        <begin position="142"/>
        <end position="159"/>
    </location>
</feature>
<evidence type="ECO:0000313" key="3">
    <source>
        <dbReference type="EMBL" id="KAL2844583.1"/>
    </source>
</evidence>
<feature type="region of interest" description="Disordered" evidence="1">
    <location>
        <begin position="451"/>
        <end position="493"/>
    </location>
</feature>
<comment type="caution">
    <text evidence="3">The sequence shown here is derived from an EMBL/GenBank/DDBJ whole genome shotgun (WGS) entry which is preliminary data.</text>
</comment>
<organism evidence="3 4">
    <name type="scientific">Aspergillus pseudoustus</name>
    <dbReference type="NCBI Taxonomy" id="1810923"/>
    <lineage>
        <taxon>Eukaryota</taxon>
        <taxon>Fungi</taxon>
        <taxon>Dikarya</taxon>
        <taxon>Ascomycota</taxon>
        <taxon>Pezizomycotina</taxon>
        <taxon>Eurotiomycetes</taxon>
        <taxon>Eurotiomycetidae</taxon>
        <taxon>Eurotiales</taxon>
        <taxon>Aspergillaceae</taxon>
        <taxon>Aspergillus</taxon>
        <taxon>Aspergillus subgen. Nidulantes</taxon>
    </lineage>
</organism>
<keyword evidence="2" id="KW-0812">Transmembrane</keyword>
<dbReference type="EMBL" id="JBFXLU010000079">
    <property type="protein sequence ID" value="KAL2844583.1"/>
    <property type="molecule type" value="Genomic_DNA"/>
</dbReference>
<evidence type="ECO:0000313" key="4">
    <source>
        <dbReference type="Proteomes" id="UP001610446"/>
    </source>
</evidence>
<reference evidence="3 4" key="1">
    <citation type="submission" date="2024-07" db="EMBL/GenBank/DDBJ databases">
        <title>Section-level genome sequencing and comparative genomics of Aspergillus sections Usti and Cavernicolus.</title>
        <authorList>
            <consortium name="Lawrence Berkeley National Laboratory"/>
            <person name="Nybo J.L."/>
            <person name="Vesth T.C."/>
            <person name="Theobald S."/>
            <person name="Frisvad J.C."/>
            <person name="Larsen T.O."/>
            <person name="Kjaerboelling I."/>
            <person name="Rothschild-Mancinelli K."/>
            <person name="Lyhne E.K."/>
            <person name="Kogle M.E."/>
            <person name="Barry K."/>
            <person name="Clum A."/>
            <person name="Na H."/>
            <person name="Ledsgaard L."/>
            <person name="Lin J."/>
            <person name="Lipzen A."/>
            <person name="Kuo A."/>
            <person name="Riley R."/>
            <person name="Mondo S."/>
            <person name="Labutti K."/>
            <person name="Haridas S."/>
            <person name="Pangalinan J."/>
            <person name="Salamov A.A."/>
            <person name="Simmons B.A."/>
            <person name="Magnuson J.K."/>
            <person name="Chen J."/>
            <person name="Drula E."/>
            <person name="Henrissat B."/>
            <person name="Wiebenga A."/>
            <person name="Lubbers R.J."/>
            <person name="Gomes A.C."/>
            <person name="Makela M.R."/>
            <person name="Stajich J."/>
            <person name="Grigoriev I.V."/>
            <person name="Mortensen U.H."/>
            <person name="De Vries R.P."/>
            <person name="Baker S.E."/>
            <person name="Andersen M.R."/>
        </authorList>
    </citation>
    <scope>NUCLEOTIDE SEQUENCE [LARGE SCALE GENOMIC DNA]</scope>
    <source>
        <strain evidence="3 4">CBS 123904</strain>
    </source>
</reference>
<accession>A0ABR4JX07</accession>
<evidence type="ECO:0000256" key="1">
    <source>
        <dbReference type="SAM" id="MobiDB-lite"/>
    </source>
</evidence>
<feature type="compositionally biased region" description="Polar residues" evidence="1">
    <location>
        <begin position="473"/>
        <end position="493"/>
    </location>
</feature>
<evidence type="ECO:0000256" key="2">
    <source>
        <dbReference type="SAM" id="Phobius"/>
    </source>
</evidence>
<feature type="transmembrane region" description="Helical" evidence="2">
    <location>
        <begin position="245"/>
        <end position="265"/>
    </location>
</feature>
<protein>
    <submittedName>
        <fullName evidence="3">Uncharacterized protein</fullName>
    </submittedName>
</protein>
<gene>
    <name evidence="3" type="ORF">BJY01DRAFT_186434</name>
</gene>
<feature type="transmembrane region" description="Helical" evidence="2">
    <location>
        <begin position="220"/>
        <end position="239"/>
    </location>
</feature>